<dbReference type="InterPro" id="IPR019775">
    <property type="entry name" value="WD40_repeat_CS"/>
</dbReference>
<dbReference type="InterPro" id="IPR051510">
    <property type="entry name" value="SKI8"/>
</dbReference>
<evidence type="ECO:0000256" key="3">
    <source>
        <dbReference type="PROSITE-ProRule" id="PRU00221"/>
    </source>
</evidence>
<dbReference type="PANTHER" id="PTHR44090">
    <property type="entry name" value="WD REPEAT-CONTAINING PROTEIN 61"/>
    <property type="match status" value="1"/>
</dbReference>
<dbReference type="InterPro" id="IPR056121">
    <property type="entry name" value="DUF7704"/>
</dbReference>
<dbReference type="InParanoid" id="J4GMT0"/>
<dbReference type="Pfam" id="PF24803">
    <property type="entry name" value="DUF7704"/>
    <property type="match status" value="1"/>
</dbReference>
<feature type="repeat" description="WD" evidence="3">
    <location>
        <begin position="142"/>
        <end position="176"/>
    </location>
</feature>
<gene>
    <name evidence="6" type="ORF">FIBRA_02325</name>
</gene>
<dbReference type="GO" id="GO:0005634">
    <property type="term" value="C:nucleus"/>
    <property type="evidence" value="ECO:0007669"/>
    <property type="project" value="TreeGrafter"/>
</dbReference>
<feature type="domain" description="DUF7704" evidence="5">
    <location>
        <begin position="254"/>
        <end position="379"/>
    </location>
</feature>
<keyword evidence="4" id="KW-0812">Transmembrane</keyword>
<keyword evidence="2" id="KW-0677">Repeat</keyword>
<evidence type="ECO:0000259" key="5">
    <source>
        <dbReference type="Pfam" id="PF24803"/>
    </source>
</evidence>
<sequence>MSRTRPAHTYGLVSLDVEPSGKRVLYNSLEGLTCLWNIDSGSLEGKFESYVRSGSESSEPSWSVSLNPRGATYASTGGTGNVTIHSAEPASFGERRATLSSGRNKFGMYCKYAPDGSRIAMSSESGQIYIFDAASSSLLVTYSSHAMAVRSLAWSADSQLLLSASEDKRLILHDVRASPSGKPGSGAVATLAGHSSWVLSTDISPDGRLAVSGSADKTVKTWDLAARAAVSTIQDTGEVWSVAWRPRPSGQNAAGSFYAAGKPADYLAYLSSSPITDITYTAPPTPTLISLYQLSNLYLLFALNEHLVLSSTSNRRIWCRLLFCLLIADFGHLATMIPLAQEKGFTAVFVDFARWTAMEWGSVGFVYAGAATRISFLVKFWLRGDNAGLKED</sequence>
<dbReference type="PROSITE" id="PS50082">
    <property type="entry name" value="WD_REPEATS_2"/>
    <property type="match status" value="2"/>
</dbReference>
<dbReference type="PROSITE" id="PS00678">
    <property type="entry name" value="WD_REPEATS_1"/>
    <property type="match status" value="1"/>
</dbReference>
<protein>
    <recommendedName>
        <fullName evidence="5">DUF7704 domain-containing protein</fullName>
    </recommendedName>
</protein>
<dbReference type="SMART" id="SM00320">
    <property type="entry name" value="WD40"/>
    <property type="match status" value="4"/>
</dbReference>
<keyword evidence="1 3" id="KW-0853">WD repeat</keyword>
<evidence type="ECO:0000256" key="1">
    <source>
        <dbReference type="ARBA" id="ARBA00022574"/>
    </source>
</evidence>
<proteinExistence type="predicted"/>
<dbReference type="RefSeq" id="XP_012179578.1">
    <property type="nucleotide sequence ID" value="XM_012324188.1"/>
</dbReference>
<evidence type="ECO:0000313" key="7">
    <source>
        <dbReference type="Proteomes" id="UP000006352"/>
    </source>
</evidence>
<dbReference type="PANTHER" id="PTHR44090:SF1">
    <property type="entry name" value="SUPERKILLER COMPLEX PROTEIN 8"/>
    <property type="match status" value="1"/>
</dbReference>
<accession>J4GMT0</accession>
<keyword evidence="4" id="KW-0472">Membrane</keyword>
<dbReference type="InterPro" id="IPR001680">
    <property type="entry name" value="WD40_rpt"/>
</dbReference>
<dbReference type="GeneID" id="24095206"/>
<organism evidence="6 7">
    <name type="scientific">Fibroporia radiculosa</name>
    <dbReference type="NCBI Taxonomy" id="599839"/>
    <lineage>
        <taxon>Eukaryota</taxon>
        <taxon>Fungi</taxon>
        <taxon>Dikarya</taxon>
        <taxon>Basidiomycota</taxon>
        <taxon>Agaricomycotina</taxon>
        <taxon>Agaricomycetes</taxon>
        <taxon>Polyporales</taxon>
        <taxon>Fibroporiaceae</taxon>
        <taxon>Fibroporia</taxon>
    </lineage>
</organism>
<dbReference type="Gene3D" id="2.130.10.10">
    <property type="entry name" value="YVTN repeat-like/Quinoprotein amine dehydrogenase"/>
    <property type="match status" value="1"/>
</dbReference>
<feature type="transmembrane region" description="Helical" evidence="4">
    <location>
        <begin position="360"/>
        <end position="382"/>
    </location>
</feature>
<dbReference type="SUPFAM" id="SSF50978">
    <property type="entry name" value="WD40 repeat-like"/>
    <property type="match status" value="1"/>
</dbReference>
<dbReference type="STRING" id="599839.J4GMT0"/>
<dbReference type="Proteomes" id="UP000006352">
    <property type="component" value="Unassembled WGS sequence"/>
</dbReference>
<evidence type="ECO:0000256" key="4">
    <source>
        <dbReference type="SAM" id="Phobius"/>
    </source>
</evidence>
<evidence type="ECO:0000313" key="6">
    <source>
        <dbReference type="EMBL" id="CCM00295.1"/>
    </source>
</evidence>
<dbReference type="EMBL" id="HE796977">
    <property type="protein sequence ID" value="CCM00295.1"/>
    <property type="molecule type" value="Genomic_DNA"/>
</dbReference>
<feature type="transmembrane region" description="Helical" evidence="4">
    <location>
        <begin position="321"/>
        <end position="340"/>
    </location>
</feature>
<evidence type="ECO:0000256" key="2">
    <source>
        <dbReference type="ARBA" id="ARBA00022737"/>
    </source>
</evidence>
<dbReference type="PROSITE" id="PS50294">
    <property type="entry name" value="WD_REPEATS_REGION"/>
    <property type="match status" value="1"/>
</dbReference>
<reference evidence="6 7" key="1">
    <citation type="journal article" date="2012" name="Appl. Environ. Microbiol.">
        <title>Short-read sequencing for genomic analysis of the brown rot fungus Fibroporia radiculosa.</title>
        <authorList>
            <person name="Tang J.D."/>
            <person name="Perkins A.D."/>
            <person name="Sonstegard T.S."/>
            <person name="Schroeder S.G."/>
            <person name="Burgess S.C."/>
            <person name="Diehl S.V."/>
        </authorList>
    </citation>
    <scope>NUCLEOTIDE SEQUENCE [LARGE SCALE GENOMIC DNA]</scope>
    <source>
        <strain evidence="6 7">TFFH 294</strain>
    </source>
</reference>
<dbReference type="GO" id="GO:0032991">
    <property type="term" value="C:protein-containing complex"/>
    <property type="evidence" value="ECO:0007669"/>
    <property type="project" value="UniProtKB-ARBA"/>
</dbReference>
<keyword evidence="4" id="KW-1133">Transmembrane helix</keyword>
<dbReference type="InterPro" id="IPR015943">
    <property type="entry name" value="WD40/YVTN_repeat-like_dom_sf"/>
</dbReference>
<keyword evidence="7" id="KW-1185">Reference proteome</keyword>
<dbReference type="InterPro" id="IPR036322">
    <property type="entry name" value="WD40_repeat_dom_sf"/>
</dbReference>
<feature type="repeat" description="WD" evidence="3">
    <location>
        <begin position="191"/>
        <end position="232"/>
    </location>
</feature>
<dbReference type="OrthoDB" id="538223at2759"/>
<dbReference type="AlphaFoldDB" id="J4GMT0"/>
<dbReference type="HOGENOM" id="CLU_704060_0_0_1"/>
<name>J4GMT0_9APHY</name>
<dbReference type="Pfam" id="PF00400">
    <property type="entry name" value="WD40"/>
    <property type="match status" value="2"/>
</dbReference>